<sequence>MQAVFSSRSSAFLASPGLCRRSSAVAVAPVRPAVVVVEAKLKTRKAAAKRFKVTGSGKITARHAGKQHMNEKMSTNHKRALSGHFTLAAGDAYAAAKELPYAR</sequence>
<accession>A0A2V0NQP0</accession>
<dbReference type="PANTHER" id="PTHR33343:SF1">
    <property type="entry name" value="LARGE RIBOSOMAL SUBUNIT PROTEIN BL35M"/>
    <property type="match status" value="1"/>
</dbReference>
<comment type="similarity">
    <text evidence="1 4">Belongs to the bacterial ribosomal protein bL35 family.</text>
</comment>
<dbReference type="SUPFAM" id="SSF143034">
    <property type="entry name" value="L35p-like"/>
    <property type="match status" value="1"/>
</dbReference>
<dbReference type="PROSITE" id="PS00936">
    <property type="entry name" value="RIBOSOMAL_L35"/>
    <property type="match status" value="1"/>
</dbReference>
<dbReference type="STRING" id="307507.A0A2V0NQP0"/>
<keyword evidence="2 4" id="KW-0689">Ribosomal protein</keyword>
<dbReference type="GO" id="GO:0003735">
    <property type="term" value="F:structural constituent of ribosome"/>
    <property type="evidence" value="ECO:0007669"/>
    <property type="project" value="InterPro"/>
</dbReference>
<dbReference type="GO" id="GO:0006412">
    <property type="term" value="P:translation"/>
    <property type="evidence" value="ECO:0007669"/>
    <property type="project" value="InterPro"/>
</dbReference>
<evidence type="ECO:0000313" key="6">
    <source>
        <dbReference type="Proteomes" id="UP000247498"/>
    </source>
</evidence>
<evidence type="ECO:0000256" key="1">
    <source>
        <dbReference type="ARBA" id="ARBA00006598"/>
    </source>
</evidence>
<keyword evidence="6" id="KW-1185">Reference proteome</keyword>
<name>A0A2V0NQP0_9CHLO</name>
<dbReference type="GO" id="GO:0015934">
    <property type="term" value="C:large ribosomal subunit"/>
    <property type="evidence" value="ECO:0007669"/>
    <property type="project" value="TreeGrafter"/>
</dbReference>
<dbReference type="Gene3D" id="4.10.410.60">
    <property type="match status" value="1"/>
</dbReference>
<dbReference type="OrthoDB" id="162638at2759"/>
<dbReference type="AlphaFoldDB" id="A0A2V0NQP0"/>
<protein>
    <recommendedName>
        <fullName evidence="4">50S ribosomal protein L35</fullName>
    </recommendedName>
</protein>
<reference evidence="5 6" key="1">
    <citation type="journal article" date="2018" name="Sci. Rep.">
        <title>Raphidocelis subcapitata (=Pseudokirchneriella subcapitata) provides an insight into genome evolution and environmental adaptations in the Sphaeropleales.</title>
        <authorList>
            <person name="Suzuki S."/>
            <person name="Yamaguchi H."/>
            <person name="Nakajima N."/>
            <person name="Kawachi M."/>
        </authorList>
    </citation>
    <scope>NUCLEOTIDE SEQUENCE [LARGE SCALE GENOMIC DNA]</scope>
    <source>
        <strain evidence="5 6">NIES-35</strain>
    </source>
</reference>
<gene>
    <name evidence="5" type="ORF">Rsub_02655</name>
</gene>
<dbReference type="FunFam" id="4.10.410.60:FF:000001">
    <property type="entry name" value="50S ribosomal protein L35"/>
    <property type="match status" value="1"/>
</dbReference>
<dbReference type="InterPro" id="IPR021137">
    <property type="entry name" value="Ribosomal_bL35-like"/>
</dbReference>
<evidence type="ECO:0000256" key="3">
    <source>
        <dbReference type="ARBA" id="ARBA00023274"/>
    </source>
</evidence>
<dbReference type="PRINTS" id="PR00064">
    <property type="entry name" value="RIBOSOMALL35"/>
</dbReference>
<comment type="caution">
    <text evidence="5">The sequence shown here is derived from an EMBL/GenBank/DDBJ whole genome shotgun (WGS) entry which is preliminary data.</text>
</comment>
<dbReference type="NCBIfam" id="TIGR00001">
    <property type="entry name" value="rpmI_bact"/>
    <property type="match status" value="1"/>
</dbReference>
<dbReference type="PANTHER" id="PTHR33343">
    <property type="entry name" value="54S RIBOSOMAL PROTEIN BL35M"/>
    <property type="match status" value="1"/>
</dbReference>
<dbReference type="InterPro" id="IPR001706">
    <property type="entry name" value="Ribosomal_bL35"/>
</dbReference>
<proteinExistence type="inferred from homology"/>
<evidence type="ECO:0000313" key="5">
    <source>
        <dbReference type="EMBL" id="GBF89951.1"/>
    </source>
</evidence>
<dbReference type="InterPro" id="IPR018265">
    <property type="entry name" value="Ribosomal_bL35_CS"/>
</dbReference>
<keyword evidence="3 4" id="KW-0687">Ribonucleoprotein</keyword>
<dbReference type="Proteomes" id="UP000247498">
    <property type="component" value="Unassembled WGS sequence"/>
</dbReference>
<evidence type="ECO:0000256" key="2">
    <source>
        <dbReference type="ARBA" id="ARBA00022980"/>
    </source>
</evidence>
<evidence type="ECO:0000256" key="4">
    <source>
        <dbReference type="RuleBase" id="RU000568"/>
    </source>
</evidence>
<dbReference type="HAMAP" id="MF_00514">
    <property type="entry name" value="Ribosomal_bL35"/>
    <property type="match status" value="1"/>
</dbReference>
<dbReference type="EMBL" id="BDRX01000013">
    <property type="protein sequence ID" value="GBF89951.1"/>
    <property type="molecule type" value="Genomic_DNA"/>
</dbReference>
<dbReference type="Pfam" id="PF01632">
    <property type="entry name" value="Ribosomal_L35p"/>
    <property type="match status" value="1"/>
</dbReference>
<dbReference type="InterPro" id="IPR037229">
    <property type="entry name" value="Ribosomal_bL35_sf"/>
</dbReference>
<dbReference type="InParanoid" id="A0A2V0NQP0"/>
<organism evidence="5 6">
    <name type="scientific">Raphidocelis subcapitata</name>
    <dbReference type="NCBI Taxonomy" id="307507"/>
    <lineage>
        <taxon>Eukaryota</taxon>
        <taxon>Viridiplantae</taxon>
        <taxon>Chlorophyta</taxon>
        <taxon>core chlorophytes</taxon>
        <taxon>Chlorophyceae</taxon>
        <taxon>CS clade</taxon>
        <taxon>Sphaeropleales</taxon>
        <taxon>Selenastraceae</taxon>
        <taxon>Raphidocelis</taxon>
    </lineage>
</organism>